<feature type="compositionally biased region" description="Polar residues" evidence="1">
    <location>
        <begin position="358"/>
        <end position="369"/>
    </location>
</feature>
<reference evidence="3" key="2">
    <citation type="submission" date="2025-08" db="UniProtKB">
        <authorList>
            <consortium name="Ensembl"/>
        </authorList>
    </citation>
    <scope>IDENTIFICATION</scope>
    <source>
        <strain evidence="3">Brown Norway</strain>
    </source>
</reference>
<protein>
    <submittedName>
        <fullName evidence="3">Brain expressed, associated with NEDD4, 1</fullName>
    </submittedName>
</protein>
<feature type="compositionally biased region" description="Pro residues" evidence="1">
    <location>
        <begin position="370"/>
        <end position="379"/>
    </location>
</feature>
<feature type="compositionally biased region" description="Basic and acidic residues" evidence="1">
    <location>
        <begin position="1"/>
        <end position="13"/>
    </location>
</feature>
<keyword evidence="4" id="KW-1185">Reference proteome</keyword>
<feature type="transmembrane region" description="Helical" evidence="2">
    <location>
        <begin position="157"/>
        <end position="180"/>
    </location>
</feature>
<dbReference type="Ensembl" id="ENSRNOT00000138075.1">
    <property type="protein sequence ID" value="ENSRNOP00000102400.1"/>
    <property type="gene ID" value="ENSRNOG00000066314.2"/>
</dbReference>
<evidence type="ECO:0000256" key="1">
    <source>
        <dbReference type="SAM" id="MobiDB-lite"/>
    </source>
</evidence>
<feature type="region of interest" description="Disordered" evidence="1">
    <location>
        <begin position="302"/>
        <end position="379"/>
    </location>
</feature>
<evidence type="ECO:0000313" key="3">
    <source>
        <dbReference type="Ensembl" id="ENSRNOP00000102400.1"/>
    </source>
</evidence>
<feature type="region of interest" description="Disordered" evidence="1">
    <location>
        <begin position="189"/>
        <end position="242"/>
    </location>
</feature>
<keyword evidence="2" id="KW-0472">Membrane</keyword>
<feature type="compositionally biased region" description="Basic residues" evidence="1">
    <location>
        <begin position="189"/>
        <end position="209"/>
    </location>
</feature>
<feature type="compositionally biased region" description="Gly residues" evidence="1">
    <location>
        <begin position="52"/>
        <end position="62"/>
    </location>
</feature>
<dbReference type="PANTHER" id="PTHR36464:SF1">
    <property type="entry name" value="PROTEIN BEAN1"/>
    <property type="match status" value="1"/>
</dbReference>
<reference evidence="3" key="3">
    <citation type="submission" date="2025-09" db="UniProtKB">
        <authorList>
            <consortium name="Ensembl"/>
        </authorList>
    </citation>
    <scope>IDENTIFICATION</scope>
    <source>
        <strain evidence="3">Brown Norway</strain>
    </source>
</reference>
<feature type="compositionally biased region" description="Low complexity" evidence="1">
    <location>
        <begin position="85"/>
        <end position="106"/>
    </location>
</feature>
<proteinExistence type="predicted"/>
<reference evidence="3" key="1">
    <citation type="submission" date="2024-01" db="EMBL/GenBank/DDBJ databases">
        <title>GRCr8: a new rat reference genome assembly contstructed from accurate long reads and long range scaffolding.</title>
        <authorList>
            <person name="Doris P.A."/>
            <person name="Kalbfleisch T."/>
            <person name="Li K."/>
            <person name="Howe K."/>
            <person name="Wood J."/>
        </authorList>
    </citation>
    <scope>NUCLEOTIDE SEQUENCE [LARGE SCALE GENOMIC DNA]</scope>
    <source>
        <strain evidence="3">Brown Norway</strain>
    </source>
</reference>
<evidence type="ECO:0000256" key="2">
    <source>
        <dbReference type="SAM" id="Phobius"/>
    </source>
</evidence>
<name>A0ABK0LPW7_RAT</name>
<feature type="region of interest" description="Disordered" evidence="1">
    <location>
        <begin position="1"/>
        <end position="125"/>
    </location>
</feature>
<feature type="compositionally biased region" description="Basic and acidic residues" evidence="1">
    <location>
        <begin position="107"/>
        <end position="124"/>
    </location>
</feature>
<sequence length="379" mass="41039">PGPWRRRAETPEPRRRRGGPERVTVARAAARGRPGRGCCCCRAGQGRTRETAGGGGSPGNRGRGSVLPGPAGAPRPCTHSRPRRSGGTPQSSPSGGIRAGAGARVGPELEPKLEPALRRTERSAAAKPIARYNRTSYFYPTTFSESSEHSHLLVSPVLVASAVIGVVITLSCITIIVGSIRRDRQARIQRHHHRHRRHHHHHRHRRRRHREYEQDHASGGHTHSHSSHRMPYACSPAEDWPPPLDISSEGEVDVTVLRELYPDSPPGYEECVGPGATQLYVPTDAPPPYSMTDSCLMLNGALDSNSGHSHSHHQQEQRTHGQSGLHTVSMDTLPPYEAVCGGGSPSDLLPLPGPEPRPSNSQGSLTPTQAPTPSPERIV</sequence>
<keyword evidence="2" id="KW-0812">Transmembrane</keyword>
<dbReference type="InterPro" id="IPR039352">
    <property type="entry name" value="BEAN1"/>
</dbReference>
<feature type="compositionally biased region" description="Polar residues" evidence="1">
    <location>
        <begin position="320"/>
        <end position="330"/>
    </location>
</feature>
<dbReference type="Proteomes" id="UP000002494">
    <property type="component" value="Chromosome 19"/>
</dbReference>
<dbReference type="RGD" id="1562003">
    <property type="gene designation" value="Bean1"/>
</dbReference>
<dbReference type="PANTHER" id="PTHR36464">
    <property type="entry name" value="PROTEIN BEAN1"/>
    <property type="match status" value="1"/>
</dbReference>
<accession>A0ABK0LPW7</accession>
<gene>
    <name evidence="3" type="primary">Bean1</name>
</gene>
<organism evidence="3 4">
    <name type="scientific">Rattus norvegicus</name>
    <name type="common">Rat</name>
    <dbReference type="NCBI Taxonomy" id="10116"/>
    <lineage>
        <taxon>Eukaryota</taxon>
        <taxon>Metazoa</taxon>
        <taxon>Chordata</taxon>
        <taxon>Craniata</taxon>
        <taxon>Vertebrata</taxon>
        <taxon>Euteleostomi</taxon>
        <taxon>Mammalia</taxon>
        <taxon>Eutheria</taxon>
        <taxon>Euarchontoglires</taxon>
        <taxon>Glires</taxon>
        <taxon>Rodentia</taxon>
        <taxon>Myomorpha</taxon>
        <taxon>Muroidea</taxon>
        <taxon>Muridae</taxon>
        <taxon>Murinae</taxon>
        <taxon>Rattus</taxon>
    </lineage>
</organism>
<evidence type="ECO:0000313" key="4">
    <source>
        <dbReference type="Proteomes" id="UP000002494"/>
    </source>
</evidence>
<dbReference type="GeneTree" id="ENSGT00390000003283"/>
<keyword evidence="2" id="KW-1133">Transmembrane helix</keyword>